<evidence type="ECO:0000259" key="3">
    <source>
        <dbReference type="Pfam" id="PF12706"/>
    </source>
</evidence>
<name>A0ABV7SYY6_9SPHN</name>
<feature type="chain" id="PRO_5045691412" evidence="2">
    <location>
        <begin position="30"/>
        <end position="334"/>
    </location>
</feature>
<sequence length="334" mass="35947">MNGRNQPWQMNRRSLIGMGMAVSASGLLAAHGAQAMQAAPVNPAVKPDSKGAKLVLLGTKGGPRVGGTRSNPANALIVDGQAYVIDTGMGVTAQIVKAGIDLGSIRAIFISHMHSDHELEFGNLVYNMWAAGALRQPVQAYGPVGLEAMAADYWRLNRLDVATRMADEGKADPAKFLLAKDFTRTAGPVMQDARVRVSAFTTPHPPLKNLAYRFDTPYGSVVYSGDTAYNPALADFARGADVLVHEVLYVPGVDALVKRANGSPAFRNHIIESHTTAEQVGQIATRAKVKKLVLSHFVPGDMDWITDAMWRDEVAKHYKGEIVVGRDLLEIPLG</sequence>
<evidence type="ECO:0000256" key="2">
    <source>
        <dbReference type="SAM" id="SignalP"/>
    </source>
</evidence>
<dbReference type="InterPro" id="IPR006311">
    <property type="entry name" value="TAT_signal"/>
</dbReference>
<dbReference type="PANTHER" id="PTHR46018:SF2">
    <property type="entry name" value="ZINC PHOSPHODIESTERASE ELAC PROTEIN 1"/>
    <property type="match status" value="1"/>
</dbReference>
<accession>A0ABV7SYY6</accession>
<proteinExistence type="predicted"/>
<dbReference type="InterPro" id="IPR001279">
    <property type="entry name" value="Metallo-B-lactamas"/>
</dbReference>
<gene>
    <name evidence="4" type="ORF">ACFONA_11770</name>
</gene>
<dbReference type="EMBL" id="JBHRXP010000007">
    <property type="protein sequence ID" value="MFC3580842.1"/>
    <property type="molecule type" value="Genomic_DNA"/>
</dbReference>
<reference evidence="5" key="1">
    <citation type="journal article" date="2019" name="Int. J. Syst. Evol. Microbiol.">
        <title>The Global Catalogue of Microorganisms (GCM) 10K type strain sequencing project: providing services to taxonomists for standard genome sequencing and annotation.</title>
        <authorList>
            <consortium name="The Broad Institute Genomics Platform"/>
            <consortium name="The Broad Institute Genome Sequencing Center for Infectious Disease"/>
            <person name="Wu L."/>
            <person name="Ma J."/>
        </authorList>
    </citation>
    <scope>NUCLEOTIDE SEQUENCE [LARGE SCALE GENOMIC DNA]</scope>
    <source>
        <strain evidence="5">KCTC 42739</strain>
    </source>
</reference>
<keyword evidence="1" id="KW-0378">Hydrolase</keyword>
<dbReference type="Gene3D" id="3.60.15.10">
    <property type="entry name" value="Ribonuclease Z/Hydroxyacylglutathione hydrolase-like"/>
    <property type="match status" value="1"/>
</dbReference>
<dbReference type="Pfam" id="PF12706">
    <property type="entry name" value="Lactamase_B_2"/>
    <property type="match status" value="1"/>
</dbReference>
<keyword evidence="2" id="KW-0732">Signal</keyword>
<keyword evidence="5" id="KW-1185">Reference proteome</keyword>
<evidence type="ECO:0000313" key="5">
    <source>
        <dbReference type="Proteomes" id="UP001595713"/>
    </source>
</evidence>
<dbReference type="SUPFAM" id="SSF56281">
    <property type="entry name" value="Metallo-hydrolase/oxidoreductase"/>
    <property type="match status" value="1"/>
</dbReference>
<organism evidence="4 5">
    <name type="scientific">Sphingomonas hylomeconis</name>
    <dbReference type="NCBI Taxonomy" id="1395958"/>
    <lineage>
        <taxon>Bacteria</taxon>
        <taxon>Pseudomonadati</taxon>
        <taxon>Pseudomonadota</taxon>
        <taxon>Alphaproteobacteria</taxon>
        <taxon>Sphingomonadales</taxon>
        <taxon>Sphingomonadaceae</taxon>
        <taxon>Sphingomonas</taxon>
    </lineage>
</organism>
<dbReference type="PROSITE" id="PS51318">
    <property type="entry name" value="TAT"/>
    <property type="match status" value="1"/>
</dbReference>
<evidence type="ECO:0000256" key="1">
    <source>
        <dbReference type="ARBA" id="ARBA00022801"/>
    </source>
</evidence>
<dbReference type="Proteomes" id="UP001595713">
    <property type="component" value="Unassembled WGS sequence"/>
</dbReference>
<dbReference type="PANTHER" id="PTHR46018">
    <property type="entry name" value="ZINC PHOSPHODIESTERASE ELAC PROTEIN 1"/>
    <property type="match status" value="1"/>
</dbReference>
<dbReference type="InterPro" id="IPR036866">
    <property type="entry name" value="RibonucZ/Hydroxyglut_hydro"/>
</dbReference>
<dbReference type="InterPro" id="IPR044094">
    <property type="entry name" value="AtsA-like_MBL-fold"/>
</dbReference>
<feature type="signal peptide" evidence="2">
    <location>
        <begin position="1"/>
        <end position="29"/>
    </location>
</feature>
<feature type="domain" description="Metallo-beta-lactamase" evidence="3">
    <location>
        <begin position="84"/>
        <end position="297"/>
    </location>
</feature>
<dbReference type="CDD" id="cd07719">
    <property type="entry name" value="arylsulfatase_AtsA-like_MBL-fold"/>
    <property type="match status" value="1"/>
</dbReference>
<evidence type="ECO:0000313" key="4">
    <source>
        <dbReference type="EMBL" id="MFC3580842.1"/>
    </source>
</evidence>
<comment type="caution">
    <text evidence="4">The sequence shown here is derived from an EMBL/GenBank/DDBJ whole genome shotgun (WGS) entry which is preliminary data.</text>
</comment>
<protein>
    <submittedName>
        <fullName evidence="4">MBL fold metallo-hydrolase</fullName>
    </submittedName>
</protein>